<organism evidence="3 4">
    <name type="scientific">Ancylobacter pratisalsi</name>
    <dbReference type="NCBI Taxonomy" id="1745854"/>
    <lineage>
        <taxon>Bacteria</taxon>
        <taxon>Pseudomonadati</taxon>
        <taxon>Pseudomonadota</taxon>
        <taxon>Alphaproteobacteria</taxon>
        <taxon>Hyphomicrobiales</taxon>
        <taxon>Xanthobacteraceae</taxon>
        <taxon>Ancylobacter</taxon>
    </lineage>
</organism>
<evidence type="ECO:0000313" key="3">
    <source>
        <dbReference type="EMBL" id="QIB32734.1"/>
    </source>
</evidence>
<dbReference type="EMBL" id="CP048630">
    <property type="protein sequence ID" value="QIB32734.1"/>
    <property type="molecule type" value="Genomic_DNA"/>
</dbReference>
<reference evidence="3 4" key="1">
    <citation type="submission" date="2020-02" db="EMBL/GenBank/DDBJ databases">
        <authorList>
            <person name="Li G."/>
        </authorList>
    </citation>
    <scope>NUCLEOTIDE SEQUENCE [LARGE SCALE GENOMIC DNA]</scope>
    <source>
        <strain evidence="3 4">DSM 102029</strain>
    </source>
</reference>
<accession>A0A6P1YLU9</accession>
<dbReference type="KEGG" id="apra:G3A50_02695"/>
<dbReference type="AlphaFoldDB" id="A0A6P1YLU9"/>
<keyword evidence="4" id="KW-1185">Reference proteome</keyword>
<dbReference type="Pfam" id="PF09723">
    <property type="entry name" value="Zn_ribbon_8"/>
    <property type="match status" value="1"/>
</dbReference>
<dbReference type="SMART" id="SM00834">
    <property type="entry name" value="CxxC_CXXC_SSSS"/>
    <property type="match status" value="1"/>
</dbReference>
<sequence length="121" mass="13381">MPVYEYLCDECGDFTALRPMSEYQAPQPCPDCGAQAPRVMLTAPHFSSMSRERLVAHSTNESASHAPLNVDQYKDKQDRARHRAGCSCCSGMKSRTKKSKTATSPNGAKSFPSARPWMISH</sequence>
<dbReference type="Proteomes" id="UP000464751">
    <property type="component" value="Chromosome"/>
</dbReference>
<proteinExistence type="predicted"/>
<dbReference type="NCBIfam" id="TIGR02605">
    <property type="entry name" value="CxxC_CxxC_SSSS"/>
    <property type="match status" value="1"/>
</dbReference>
<name>A0A6P1YLU9_9HYPH</name>
<feature type="region of interest" description="Disordered" evidence="1">
    <location>
        <begin position="55"/>
        <end position="121"/>
    </location>
</feature>
<dbReference type="RefSeq" id="WP_163073821.1">
    <property type="nucleotide sequence ID" value="NZ_CP048630.1"/>
</dbReference>
<gene>
    <name evidence="3" type="ORF">G3A50_02695</name>
</gene>
<feature type="domain" description="Putative regulatory protein FmdB zinc ribbon" evidence="2">
    <location>
        <begin position="1"/>
        <end position="41"/>
    </location>
</feature>
<protein>
    <submittedName>
        <fullName evidence="3">Zinc ribbon domain-containing protein</fullName>
    </submittedName>
</protein>
<evidence type="ECO:0000313" key="4">
    <source>
        <dbReference type="Proteomes" id="UP000464751"/>
    </source>
</evidence>
<evidence type="ECO:0000256" key="1">
    <source>
        <dbReference type="SAM" id="MobiDB-lite"/>
    </source>
</evidence>
<dbReference type="InterPro" id="IPR013429">
    <property type="entry name" value="Regulatory_FmdB_Zinc_ribbon"/>
</dbReference>
<evidence type="ECO:0000259" key="2">
    <source>
        <dbReference type="SMART" id="SM00834"/>
    </source>
</evidence>